<accession>A0A170Y405</accession>
<dbReference type="OrthoDB" id="9811910at2"/>
<dbReference type="PANTHER" id="PTHR33515:SF1">
    <property type="entry name" value="RIBOSOME-BINDING FACTOR A, CHLOROPLASTIC-RELATED"/>
    <property type="match status" value="1"/>
</dbReference>
<dbReference type="SUPFAM" id="SSF89919">
    <property type="entry name" value="Ribosome-binding factor A, RbfA"/>
    <property type="match status" value="1"/>
</dbReference>
<proteinExistence type="inferred from homology"/>
<comment type="caution">
    <text evidence="3">The sequence shown here is derived from an EMBL/GenBank/DDBJ whole genome shotgun (WGS) entry which is preliminary data.</text>
</comment>
<dbReference type="GO" id="GO:0043024">
    <property type="term" value="F:ribosomal small subunit binding"/>
    <property type="evidence" value="ECO:0007669"/>
    <property type="project" value="TreeGrafter"/>
</dbReference>
<dbReference type="Pfam" id="PF02033">
    <property type="entry name" value="RBFA"/>
    <property type="match status" value="1"/>
</dbReference>
<dbReference type="Proteomes" id="UP000076586">
    <property type="component" value="Unassembled WGS sequence"/>
</dbReference>
<dbReference type="EMBL" id="BDCR01000001">
    <property type="protein sequence ID" value="GAT61501.1"/>
    <property type="molecule type" value="Genomic_DNA"/>
</dbReference>
<dbReference type="PANTHER" id="PTHR33515">
    <property type="entry name" value="RIBOSOME-BINDING FACTOR A, CHLOROPLASTIC-RELATED"/>
    <property type="match status" value="1"/>
</dbReference>
<dbReference type="Gene3D" id="3.30.300.20">
    <property type="match status" value="1"/>
</dbReference>
<comment type="similarity">
    <text evidence="2">Belongs to the RbfA family.</text>
</comment>
<reference evidence="4" key="2">
    <citation type="journal article" date="2017" name="Genome Announc.">
        <title>Draft genome sequence of Paludibacter jiangxiensis NM7(T), a propionate-producing fermentative bacterium.</title>
        <authorList>
            <person name="Qiu Y.-L."/>
            <person name="Tourlousse D.M."/>
            <person name="Matsuura N."/>
            <person name="Ohashi A."/>
            <person name="Sekiguchi Y."/>
        </authorList>
    </citation>
    <scope>NUCLEOTIDE SEQUENCE [LARGE SCALE GENOMIC DNA]</scope>
    <source>
        <strain evidence="4">NM7</strain>
    </source>
</reference>
<keyword evidence="2" id="KW-0963">Cytoplasm</keyword>
<dbReference type="GO" id="GO:0005829">
    <property type="term" value="C:cytosol"/>
    <property type="evidence" value="ECO:0007669"/>
    <property type="project" value="TreeGrafter"/>
</dbReference>
<dbReference type="HAMAP" id="MF_00003">
    <property type="entry name" value="RbfA"/>
    <property type="match status" value="1"/>
</dbReference>
<comment type="subcellular location">
    <subcellularLocation>
        <location evidence="2">Cytoplasm</location>
    </subcellularLocation>
</comment>
<reference evidence="4" key="1">
    <citation type="submission" date="2016-04" db="EMBL/GenBank/DDBJ databases">
        <title>Draft genome sequence of Paludibacter jiangxiensis strain NM7.</title>
        <authorList>
            <person name="Qiu Y."/>
            <person name="Matsuura N."/>
            <person name="Ohashi A."/>
            <person name="Tourlousse M.D."/>
            <person name="Sekiguchi Y."/>
        </authorList>
    </citation>
    <scope>NUCLEOTIDE SEQUENCE [LARGE SCALE GENOMIC DNA]</scope>
    <source>
        <strain evidence="4">NM7</strain>
    </source>
</reference>
<dbReference type="InterPro" id="IPR015946">
    <property type="entry name" value="KH_dom-like_a/b"/>
</dbReference>
<dbReference type="RefSeq" id="WP_068701060.1">
    <property type="nucleotide sequence ID" value="NZ_BDCR01000001.1"/>
</dbReference>
<gene>
    <name evidence="2" type="primary">rbfA</name>
    <name evidence="3" type="ORF">PJIAN_180</name>
</gene>
<protein>
    <recommendedName>
        <fullName evidence="2">Ribosome-binding factor A</fullName>
    </recommendedName>
</protein>
<dbReference type="AlphaFoldDB" id="A0A170Y405"/>
<comment type="subunit">
    <text evidence="2">Monomer. Binds 30S ribosomal subunits, but not 50S ribosomal subunits or 70S ribosomes.</text>
</comment>
<dbReference type="STRING" id="681398.PJIAN_180"/>
<dbReference type="NCBIfam" id="TIGR00082">
    <property type="entry name" value="rbfA"/>
    <property type="match status" value="1"/>
</dbReference>
<keyword evidence="1 2" id="KW-0690">Ribosome biogenesis</keyword>
<dbReference type="GO" id="GO:0030490">
    <property type="term" value="P:maturation of SSU-rRNA"/>
    <property type="evidence" value="ECO:0007669"/>
    <property type="project" value="UniProtKB-UniRule"/>
</dbReference>
<dbReference type="InterPro" id="IPR023799">
    <property type="entry name" value="RbfA_dom_sf"/>
</dbReference>
<keyword evidence="4" id="KW-1185">Reference proteome</keyword>
<evidence type="ECO:0000313" key="3">
    <source>
        <dbReference type="EMBL" id="GAT61501.1"/>
    </source>
</evidence>
<evidence type="ECO:0000313" key="4">
    <source>
        <dbReference type="Proteomes" id="UP000076586"/>
    </source>
</evidence>
<evidence type="ECO:0000256" key="2">
    <source>
        <dbReference type="HAMAP-Rule" id="MF_00003"/>
    </source>
</evidence>
<organism evidence="3 4">
    <name type="scientific">Paludibacter jiangxiensis</name>
    <dbReference type="NCBI Taxonomy" id="681398"/>
    <lineage>
        <taxon>Bacteria</taxon>
        <taxon>Pseudomonadati</taxon>
        <taxon>Bacteroidota</taxon>
        <taxon>Bacteroidia</taxon>
        <taxon>Bacteroidales</taxon>
        <taxon>Paludibacteraceae</taxon>
        <taxon>Paludibacter</taxon>
    </lineage>
</organism>
<evidence type="ECO:0000256" key="1">
    <source>
        <dbReference type="ARBA" id="ARBA00022517"/>
    </source>
</evidence>
<comment type="function">
    <text evidence="2">One of several proteins that assist in the late maturation steps of the functional core of the 30S ribosomal subunit. Associates with free 30S ribosomal subunits (but not with 30S subunits that are part of 70S ribosomes or polysomes). Required for efficient processing of 16S rRNA. May interact with the 5'-terminal helix region of 16S rRNA.</text>
</comment>
<sequence length="111" mass="12773">MDSTRQEKIGRMLQKELSSMFLGIARNYPGVMITVTNVRITPDLSIAKVYLSIFPGDKAESTLALIKEHSKTIRYELGVKIRHQMRVVPELAFYLDDTLDYLENIDKLLKK</sequence>
<name>A0A170Y405_9BACT</name>
<dbReference type="InterPro" id="IPR000238">
    <property type="entry name" value="RbfA"/>
</dbReference>